<dbReference type="Gene3D" id="3.40.50.300">
    <property type="entry name" value="P-loop containing nucleotide triphosphate hydrolases"/>
    <property type="match status" value="1"/>
</dbReference>
<gene>
    <name evidence="8" type="ORF">J6I44_05445</name>
</gene>
<keyword evidence="2" id="KW-0378">Hydrolase</keyword>
<dbReference type="InterPro" id="IPR027417">
    <property type="entry name" value="P-loop_NTPase"/>
</dbReference>
<proteinExistence type="inferred from homology"/>
<dbReference type="Gene3D" id="3.30.1220.10">
    <property type="entry name" value="CobW-like, C-terminal domain"/>
    <property type="match status" value="1"/>
</dbReference>
<dbReference type="PANTHER" id="PTHR13748:SF62">
    <property type="entry name" value="COBW DOMAIN-CONTAINING PROTEIN"/>
    <property type="match status" value="1"/>
</dbReference>
<dbReference type="RefSeq" id="WP_265764989.1">
    <property type="nucleotide sequence ID" value="NZ_JAGGJA010000003.1"/>
</dbReference>
<evidence type="ECO:0000313" key="8">
    <source>
        <dbReference type="EMBL" id="MCW9706285.1"/>
    </source>
</evidence>
<dbReference type="PANTHER" id="PTHR13748">
    <property type="entry name" value="COBW-RELATED"/>
    <property type="match status" value="1"/>
</dbReference>
<keyword evidence="9" id="KW-1185">Reference proteome</keyword>
<sequence length="321" mass="36778">MKKPIPVTIITGFLGSGKTTLLNHILTQQHSRKIAVVQNEFGEIGIDGELIENTEEDIFELNNGCICCSVQSDLVRALENVKRLNKPVDHLLIETTGLADPHPVAQTVLRHPLVKTNYMLDGIISIADAKHLLSDIEEHREARHQIKSANVVLLNKTDLVSPEELERAEQKIKAINPIVHSIYHTQYSRLSLEALLDLKIFDLTDWEVSQNRSLKEPHHSEGITSLSLKYSGYVDLERLYAWLSRMLHHQKHKIFRIKGVANLKDRDKRYVFQVVHDIIQGEFGKEWSDQERTNQFVFIGKNINKKMLRDGFKTCIETNTP</sequence>
<organism evidence="8 9">
    <name type="scientific">Fodinibius salsisoli</name>
    <dbReference type="NCBI Taxonomy" id="2820877"/>
    <lineage>
        <taxon>Bacteria</taxon>
        <taxon>Pseudomonadati</taxon>
        <taxon>Balneolota</taxon>
        <taxon>Balneolia</taxon>
        <taxon>Balneolales</taxon>
        <taxon>Balneolaceae</taxon>
        <taxon>Fodinibius</taxon>
    </lineage>
</organism>
<dbReference type="InterPro" id="IPR036627">
    <property type="entry name" value="CobW-likC_sf"/>
</dbReference>
<keyword evidence="3" id="KW-0143">Chaperone</keyword>
<evidence type="ECO:0000259" key="7">
    <source>
        <dbReference type="SMART" id="SM00833"/>
    </source>
</evidence>
<evidence type="ECO:0000256" key="6">
    <source>
        <dbReference type="ARBA" id="ARBA00049117"/>
    </source>
</evidence>
<evidence type="ECO:0000256" key="2">
    <source>
        <dbReference type="ARBA" id="ARBA00022801"/>
    </source>
</evidence>
<accession>A0ABT3PKB1</accession>
<dbReference type="EMBL" id="JAGGJA010000003">
    <property type="protein sequence ID" value="MCW9706285.1"/>
    <property type="molecule type" value="Genomic_DNA"/>
</dbReference>
<dbReference type="InterPro" id="IPR051316">
    <property type="entry name" value="Zinc-reg_GTPase_activator"/>
</dbReference>
<feature type="domain" description="CobW C-terminal" evidence="7">
    <location>
        <begin position="223"/>
        <end position="316"/>
    </location>
</feature>
<dbReference type="SUPFAM" id="SSF52540">
    <property type="entry name" value="P-loop containing nucleoside triphosphate hydrolases"/>
    <property type="match status" value="1"/>
</dbReference>
<comment type="function">
    <text evidence="5">Zinc chaperone that directly transfers zinc cofactor to target proteins, thereby activating them. Zinc is transferred from the CXCC motif in the GTPase domain to the zinc binding site in target proteins in a process requiring GTP hydrolysis.</text>
</comment>
<dbReference type="InterPro" id="IPR003495">
    <property type="entry name" value="CobW/HypB/UreG_nucleotide-bd"/>
</dbReference>
<comment type="catalytic activity">
    <reaction evidence="6">
        <text>GTP + H2O = GDP + phosphate + H(+)</text>
        <dbReference type="Rhea" id="RHEA:19669"/>
        <dbReference type="ChEBI" id="CHEBI:15377"/>
        <dbReference type="ChEBI" id="CHEBI:15378"/>
        <dbReference type="ChEBI" id="CHEBI:37565"/>
        <dbReference type="ChEBI" id="CHEBI:43474"/>
        <dbReference type="ChEBI" id="CHEBI:58189"/>
    </reaction>
    <physiologicalReaction direction="left-to-right" evidence="6">
        <dbReference type="Rhea" id="RHEA:19670"/>
    </physiologicalReaction>
</comment>
<evidence type="ECO:0000256" key="5">
    <source>
        <dbReference type="ARBA" id="ARBA00045658"/>
    </source>
</evidence>
<evidence type="ECO:0000313" key="9">
    <source>
        <dbReference type="Proteomes" id="UP001207918"/>
    </source>
</evidence>
<protein>
    <submittedName>
        <fullName evidence="8">GTP-binding protein</fullName>
    </submittedName>
</protein>
<comment type="similarity">
    <text evidence="4">Belongs to the SIMIBI class G3E GTPase family. ZNG1 subfamily.</text>
</comment>
<evidence type="ECO:0000256" key="4">
    <source>
        <dbReference type="ARBA" id="ARBA00034320"/>
    </source>
</evidence>
<dbReference type="Pfam" id="PF02492">
    <property type="entry name" value="cobW"/>
    <property type="match status" value="1"/>
</dbReference>
<evidence type="ECO:0000256" key="3">
    <source>
        <dbReference type="ARBA" id="ARBA00023186"/>
    </source>
</evidence>
<dbReference type="Pfam" id="PF07683">
    <property type="entry name" value="CobW_C"/>
    <property type="match status" value="1"/>
</dbReference>
<dbReference type="SMART" id="SM00833">
    <property type="entry name" value="CobW_C"/>
    <property type="match status" value="1"/>
</dbReference>
<comment type="caution">
    <text evidence="8">The sequence shown here is derived from an EMBL/GenBank/DDBJ whole genome shotgun (WGS) entry which is preliminary data.</text>
</comment>
<dbReference type="SUPFAM" id="SSF90002">
    <property type="entry name" value="Hypothetical protein YjiA, C-terminal domain"/>
    <property type="match status" value="1"/>
</dbReference>
<dbReference type="CDD" id="cd03112">
    <property type="entry name" value="CobW-like"/>
    <property type="match status" value="1"/>
</dbReference>
<dbReference type="InterPro" id="IPR011629">
    <property type="entry name" value="CobW-like_C"/>
</dbReference>
<name>A0ABT3PKB1_9BACT</name>
<keyword evidence="1" id="KW-0547">Nucleotide-binding</keyword>
<evidence type="ECO:0000256" key="1">
    <source>
        <dbReference type="ARBA" id="ARBA00022741"/>
    </source>
</evidence>
<dbReference type="Proteomes" id="UP001207918">
    <property type="component" value="Unassembled WGS sequence"/>
</dbReference>
<reference evidence="8 9" key="1">
    <citation type="submission" date="2021-03" db="EMBL/GenBank/DDBJ databases">
        <title>Aliifodinibius sp. nov., a new bacterium isolated from saline soil.</title>
        <authorList>
            <person name="Galisteo C."/>
            <person name="De La Haba R."/>
            <person name="Sanchez-Porro C."/>
            <person name="Ventosa A."/>
        </authorList>
    </citation>
    <scope>NUCLEOTIDE SEQUENCE [LARGE SCALE GENOMIC DNA]</scope>
    <source>
        <strain evidence="8 9">1BSP15-2V2</strain>
    </source>
</reference>